<protein>
    <submittedName>
        <fullName evidence="10">2Fe-2S iron-sulfur cluster binding domain-containing protein</fullName>
    </submittedName>
</protein>
<dbReference type="Gene3D" id="3.40.50.1780">
    <property type="match status" value="1"/>
</dbReference>
<dbReference type="InterPro" id="IPR050340">
    <property type="entry name" value="Cytosolic_Fe-S_CAF"/>
</dbReference>
<dbReference type="SUPFAM" id="SSF54292">
    <property type="entry name" value="2Fe-2S ferredoxin-like"/>
    <property type="match status" value="1"/>
</dbReference>
<dbReference type="Pfam" id="PF00037">
    <property type="entry name" value="Fer4"/>
    <property type="match status" value="1"/>
</dbReference>
<dbReference type="InterPro" id="IPR013352">
    <property type="entry name" value="Fe_hydrogenase_subset"/>
</dbReference>
<evidence type="ECO:0000313" key="11">
    <source>
        <dbReference type="Proteomes" id="UP000472580"/>
    </source>
</evidence>
<dbReference type="PROSITE" id="PS51379">
    <property type="entry name" value="4FE4S_FER_2"/>
    <property type="match status" value="2"/>
</dbReference>
<dbReference type="Gene3D" id="3.40.950.10">
    <property type="entry name" value="Fe-only Hydrogenase (Larger Subunit), Chain L, domain 3"/>
    <property type="match status" value="1"/>
</dbReference>
<dbReference type="Pfam" id="PF13510">
    <property type="entry name" value="Fer2_4"/>
    <property type="match status" value="1"/>
</dbReference>
<keyword evidence="2" id="KW-0004">4Fe-4S</keyword>
<dbReference type="EMBL" id="WSRP01000051">
    <property type="protein sequence ID" value="MVX57857.1"/>
    <property type="molecule type" value="Genomic_DNA"/>
</dbReference>
<evidence type="ECO:0000256" key="5">
    <source>
        <dbReference type="ARBA" id="ARBA00023004"/>
    </source>
</evidence>
<dbReference type="InterPro" id="IPR036010">
    <property type="entry name" value="2Fe-2S_ferredoxin-like_sf"/>
</dbReference>
<dbReference type="SUPFAM" id="SSF54862">
    <property type="entry name" value="4Fe-4S ferredoxins"/>
    <property type="match status" value="1"/>
</dbReference>
<dbReference type="GO" id="GO:0008901">
    <property type="term" value="F:ferredoxin hydrogenase activity"/>
    <property type="evidence" value="ECO:0007669"/>
    <property type="project" value="InterPro"/>
</dbReference>
<comment type="similarity">
    <text evidence="1">Belongs to the complex I 75 kDa subunit family.</text>
</comment>
<evidence type="ECO:0000256" key="1">
    <source>
        <dbReference type="ARBA" id="ARBA00005404"/>
    </source>
</evidence>
<dbReference type="SMART" id="SM00929">
    <property type="entry name" value="NADH-G_4Fe-4S_3"/>
    <property type="match status" value="1"/>
</dbReference>
<keyword evidence="6" id="KW-0411">Iron-sulfur</keyword>
<name>A0A6L6YJL7_9BURK</name>
<dbReference type="GO" id="GO:0005506">
    <property type="term" value="F:iron ion binding"/>
    <property type="evidence" value="ECO:0007669"/>
    <property type="project" value="InterPro"/>
</dbReference>
<dbReference type="RefSeq" id="WP_160336272.1">
    <property type="nucleotide sequence ID" value="NZ_WSRP01000051.1"/>
</dbReference>
<dbReference type="PROSITE" id="PS00198">
    <property type="entry name" value="4FE4S_FER_1"/>
    <property type="match status" value="1"/>
</dbReference>
<evidence type="ECO:0000259" key="7">
    <source>
        <dbReference type="PROSITE" id="PS51085"/>
    </source>
</evidence>
<dbReference type="InterPro" id="IPR019574">
    <property type="entry name" value="NADH_UbQ_OxRdtase_Gsu_4Fe4S-bd"/>
</dbReference>
<evidence type="ECO:0000256" key="4">
    <source>
        <dbReference type="ARBA" id="ARBA00022737"/>
    </source>
</evidence>
<keyword evidence="3" id="KW-0479">Metal-binding</keyword>
<dbReference type="FunFam" id="3.30.70.20:FF:000035">
    <property type="entry name" value="Iron hydrogenase 1"/>
    <property type="match status" value="1"/>
</dbReference>
<dbReference type="CDD" id="cd00207">
    <property type="entry name" value="fer2"/>
    <property type="match status" value="1"/>
</dbReference>
<dbReference type="PROSITE" id="PS51085">
    <property type="entry name" value="2FE2S_FER_2"/>
    <property type="match status" value="1"/>
</dbReference>
<comment type="caution">
    <text evidence="10">The sequence shown here is derived from an EMBL/GenBank/DDBJ whole genome shotgun (WGS) entry which is preliminary data.</text>
</comment>
<evidence type="ECO:0000256" key="6">
    <source>
        <dbReference type="ARBA" id="ARBA00023014"/>
    </source>
</evidence>
<dbReference type="InterPro" id="IPR036991">
    <property type="entry name" value="Fe_hydrogenase_ssu_sf"/>
</dbReference>
<accession>A0A6L6YJL7</accession>
<keyword evidence="4" id="KW-0677">Repeat</keyword>
<sequence>MRAYINNKPFDFDEEITILEAARKMGFFIPTLCAFQPLNHTPGTCAVCIVRVIRADGQELTLTSCKTPLEDGMHVDTISSAVKKLQRKQVELLFADHEQDCVTCGRYGNCELLQLARNLGVKSAQYTGKFTAKRTVDTSDLAIQLDGNKCVRCMRCVEVCSQLHGIGALRIDNIGTSAGVCVNQADKWIDSNLCVRCGQCIMVCPTGALMARDNVEQARELLEDEEVITVVQFAPAVRATLGDAFGLLPGTNVEKRIITGLKMMGANYILDTNFSADMVIMEEGTELLGRLNDPQAKLPMFTSCCPAWINYVEQHIPELLDHISSTRSPQAVMGSMVKTWFAEKIGQDSSKIRMISIMPCTAKKVEAARPQLAKDGVPDTDLVLTVRELARLFQSRGIDLKTIPDGEFDTPFMSQGTGAAVIFGKSGGVAEAAARTLYHVLTGGEVNSIPFHAAKNPHAFKEAELELGGKTLRIGVVYGLANAHEVARQVLDGTSSYDFIEVMTCPGGCVNGGGTFRKRGKYLNFTEQRFEALEKADENCVYRQSHNSPMVQQAYREFFGEPNSHKAHKLLHTTYDNRKKEPAVPSIREVWQKIKLG</sequence>
<dbReference type="PROSITE" id="PS51839">
    <property type="entry name" value="4FE4S_HC3"/>
    <property type="match status" value="1"/>
</dbReference>
<feature type="domain" description="4Fe-4S ferredoxin-type" evidence="8">
    <location>
        <begin position="141"/>
        <end position="174"/>
    </location>
</feature>
<dbReference type="PANTHER" id="PTHR11615">
    <property type="entry name" value="NITRATE, FORMATE, IRON DEHYDROGENASE"/>
    <property type="match status" value="1"/>
</dbReference>
<dbReference type="Pfam" id="PF02256">
    <property type="entry name" value="Fe_hyd_SSU"/>
    <property type="match status" value="1"/>
</dbReference>
<dbReference type="Proteomes" id="UP000472580">
    <property type="component" value="Unassembled WGS sequence"/>
</dbReference>
<dbReference type="InterPro" id="IPR001041">
    <property type="entry name" value="2Fe-2S_ferredoxin-type"/>
</dbReference>
<feature type="domain" description="4Fe-4S His(Cys)3-ligated-type" evidence="9">
    <location>
        <begin position="81"/>
        <end position="120"/>
    </location>
</feature>
<dbReference type="InterPro" id="IPR009016">
    <property type="entry name" value="Fe_hydrogenase"/>
</dbReference>
<dbReference type="InterPro" id="IPR003149">
    <property type="entry name" value="Fe_hydrogenase_ssu"/>
</dbReference>
<dbReference type="Gene3D" id="3.10.20.740">
    <property type="match status" value="1"/>
</dbReference>
<dbReference type="InterPro" id="IPR004108">
    <property type="entry name" value="Fe_hydrogenase_lsu_C"/>
</dbReference>
<evidence type="ECO:0000256" key="2">
    <source>
        <dbReference type="ARBA" id="ARBA00022485"/>
    </source>
</evidence>
<dbReference type="InterPro" id="IPR017900">
    <property type="entry name" value="4Fe4S_Fe_S_CS"/>
</dbReference>
<keyword evidence="5" id="KW-0408">Iron</keyword>
<feature type="domain" description="2Fe-2S ferredoxin-type" evidence="7">
    <location>
        <begin position="1"/>
        <end position="81"/>
    </location>
</feature>
<evidence type="ECO:0000256" key="3">
    <source>
        <dbReference type="ARBA" id="ARBA00022723"/>
    </source>
</evidence>
<dbReference type="SUPFAM" id="SSF53920">
    <property type="entry name" value="Fe-only hydrogenase"/>
    <property type="match status" value="1"/>
</dbReference>
<dbReference type="InterPro" id="IPR017896">
    <property type="entry name" value="4Fe4S_Fe-S-bd"/>
</dbReference>
<evidence type="ECO:0000259" key="8">
    <source>
        <dbReference type="PROSITE" id="PS51379"/>
    </source>
</evidence>
<proteinExistence type="inferred from homology"/>
<dbReference type="OrthoDB" id="9810782at2"/>
<dbReference type="AlphaFoldDB" id="A0A6L6YJL7"/>
<dbReference type="Gene3D" id="4.10.260.20">
    <property type="entry name" value="Iron hydrogenase, small subunit"/>
    <property type="match status" value="1"/>
</dbReference>
<feature type="domain" description="4Fe-4S ferredoxin-type" evidence="8">
    <location>
        <begin position="185"/>
        <end position="214"/>
    </location>
</feature>
<dbReference type="GO" id="GO:0051539">
    <property type="term" value="F:4 iron, 4 sulfur cluster binding"/>
    <property type="evidence" value="ECO:0007669"/>
    <property type="project" value="UniProtKB-KW"/>
</dbReference>
<keyword evidence="11" id="KW-1185">Reference proteome</keyword>
<reference evidence="10 11" key="1">
    <citation type="submission" date="2019-12" db="EMBL/GenBank/DDBJ databases">
        <title>Microbes associate with the intestines of laboratory mice.</title>
        <authorList>
            <person name="Navarre W."/>
            <person name="Wong E."/>
        </authorList>
    </citation>
    <scope>NUCLEOTIDE SEQUENCE [LARGE SCALE GENOMIC DNA]</scope>
    <source>
        <strain evidence="10 11">NM82_D38</strain>
    </source>
</reference>
<gene>
    <name evidence="10" type="ORF">E5987_11745</name>
</gene>
<evidence type="ECO:0000313" key="10">
    <source>
        <dbReference type="EMBL" id="MVX57857.1"/>
    </source>
</evidence>
<dbReference type="Gene3D" id="3.30.70.20">
    <property type="match status" value="1"/>
</dbReference>
<dbReference type="NCBIfam" id="TIGR02512">
    <property type="entry name" value="FeFe_hydrog_A"/>
    <property type="match status" value="1"/>
</dbReference>
<organism evidence="10 11">
    <name type="scientific">Parasutterella muris</name>
    <dbReference type="NCBI Taxonomy" id="2565572"/>
    <lineage>
        <taxon>Bacteria</taxon>
        <taxon>Pseudomonadati</taxon>
        <taxon>Pseudomonadota</taxon>
        <taxon>Betaproteobacteria</taxon>
        <taxon>Burkholderiales</taxon>
        <taxon>Sutterellaceae</taxon>
        <taxon>Parasutterella</taxon>
    </lineage>
</organism>
<dbReference type="Pfam" id="PF02906">
    <property type="entry name" value="Fe_hyd_lg_C"/>
    <property type="match status" value="1"/>
</dbReference>
<dbReference type="Pfam" id="PF10588">
    <property type="entry name" value="NADH-G_4Fe-4S_3"/>
    <property type="match status" value="1"/>
</dbReference>
<evidence type="ECO:0000259" key="9">
    <source>
        <dbReference type="PROSITE" id="PS51839"/>
    </source>
</evidence>
<dbReference type="SMART" id="SM00902">
    <property type="entry name" value="Fe_hyd_SSU"/>
    <property type="match status" value="1"/>
</dbReference>